<evidence type="ECO:0000256" key="10">
    <source>
        <dbReference type="ARBA" id="ARBA00023004"/>
    </source>
</evidence>
<dbReference type="GO" id="GO:0016020">
    <property type="term" value="C:membrane"/>
    <property type="evidence" value="ECO:0007669"/>
    <property type="project" value="UniProtKB-SubCell"/>
</dbReference>
<keyword evidence="5 13" id="KW-0349">Heme</keyword>
<comment type="cofactor">
    <cofactor evidence="1 13">
        <name>heme</name>
        <dbReference type="ChEBI" id="CHEBI:30413"/>
    </cofactor>
</comment>
<name>A0AAW0EDS4_9AGAR</name>
<dbReference type="InterPro" id="IPR017972">
    <property type="entry name" value="Cyt_P450_CS"/>
</dbReference>
<dbReference type="PROSITE" id="PS00086">
    <property type="entry name" value="CYTOCHROME_P450"/>
    <property type="match status" value="1"/>
</dbReference>
<keyword evidence="10 13" id="KW-0408">Iron</keyword>
<dbReference type="PANTHER" id="PTHR24305:SF166">
    <property type="entry name" value="CYTOCHROME P450 12A4, MITOCHONDRIAL-RELATED"/>
    <property type="match status" value="1"/>
</dbReference>
<dbReference type="Pfam" id="PF00067">
    <property type="entry name" value="p450"/>
    <property type="match status" value="1"/>
</dbReference>
<evidence type="ECO:0000313" key="15">
    <source>
        <dbReference type="EMBL" id="KAK7063641.1"/>
    </source>
</evidence>
<keyword evidence="11 14" id="KW-0503">Monooxygenase</keyword>
<dbReference type="Proteomes" id="UP001362999">
    <property type="component" value="Unassembled WGS sequence"/>
</dbReference>
<proteinExistence type="inferred from homology"/>
<keyword evidence="6" id="KW-0812">Transmembrane</keyword>
<dbReference type="GO" id="GO:0020037">
    <property type="term" value="F:heme binding"/>
    <property type="evidence" value="ECO:0007669"/>
    <property type="project" value="InterPro"/>
</dbReference>
<dbReference type="GO" id="GO:0005506">
    <property type="term" value="F:iron ion binding"/>
    <property type="evidence" value="ECO:0007669"/>
    <property type="project" value="InterPro"/>
</dbReference>
<gene>
    <name evidence="15" type="ORF">R3P38DRAFT_7314</name>
</gene>
<keyword evidence="12" id="KW-0472">Membrane</keyword>
<dbReference type="SUPFAM" id="SSF48264">
    <property type="entry name" value="Cytochrome P450"/>
    <property type="match status" value="1"/>
</dbReference>
<evidence type="ECO:0000256" key="7">
    <source>
        <dbReference type="ARBA" id="ARBA00022723"/>
    </source>
</evidence>
<comment type="similarity">
    <text evidence="4 14">Belongs to the cytochrome P450 family.</text>
</comment>
<evidence type="ECO:0000256" key="13">
    <source>
        <dbReference type="PIRSR" id="PIRSR602401-1"/>
    </source>
</evidence>
<dbReference type="PANTHER" id="PTHR24305">
    <property type="entry name" value="CYTOCHROME P450"/>
    <property type="match status" value="1"/>
</dbReference>
<dbReference type="AlphaFoldDB" id="A0AAW0EDS4"/>
<evidence type="ECO:0000256" key="11">
    <source>
        <dbReference type="ARBA" id="ARBA00023033"/>
    </source>
</evidence>
<keyword evidence="9 14" id="KW-0560">Oxidoreductase</keyword>
<evidence type="ECO:0000256" key="6">
    <source>
        <dbReference type="ARBA" id="ARBA00022692"/>
    </source>
</evidence>
<dbReference type="GO" id="GO:0016705">
    <property type="term" value="F:oxidoreductase activity, acting on paired donors, with incorporation or reduction of molecular oxygen"/>
    <property type="evidence" value="ECO:0007669"/>
    <property type="project" value="InterPro"/>
</dbReference>
<dbReference type="Gene3D" id="1.10.630.10">
    <property type="entry name" value="Cytochrome P450"/>
    <property type="match status" value="1"/>
</dbReference>
<evidence type="ECO:0000256" key="9">
    <source>
        <dbReference type="ARBA" id="ARBA00023002"/>
    </source>
</evidence>
<comment type="pathway">
    <text evidence="3">Secondary metabolite biosynthesis; terpenoid biosynthesis.</text>
</comment>
<evidence type="ECO:0000313" key="16">
    <source>
        <dbReference type="Proteomes" id="UP001362999"/>
    </source>
</evidence>
<keyword evidence="16" id="KW-1185">Reference proteome</keyword>
<dbReference type="InterPro" id="IPR050121">
    <property type="entry name" value="Cytochrome_P450_monoxygenase"/>
</dbReference>
<dbReference type="InterPro" id="IPR001128">
    <property type="entry name" value="Cyt_P450"/>
</dbReference>
<reference evidence="15 16" key="1">
    <citation type="journal article" date="2024" name="J Genomics">
        <title>Draft genome sequencing and assembly of Favolaschia claudopus CIRM-BRFM 2984 isolated from oak limbs.</title>
        <authorList>
            <person name="Navarro D."/>
            <person name="Drula E."/>
            <person name="Chaduli D."/>
            <person name="Cazenave R."/>
            <person name="Ahrendt S."/>
            <person name="Wang J."/>
            <person name="Lipzen A."/>
            <person name="Daum C."/>
            <person name="Barry K."/>
            <person name="Grigoriev I.V."/>
            <person name="Favel A."/>
            <person name="Rosso M.N."/>
            <person name="Martin F."/>
        </authorList>
    </citation>
    <scope>NUCLEOTIDE SEQUENCE [LARGE SCALE GENOMIC DNA]</scope>
    <source>
        <strain evidence="15 16">CIRM-BRFM 2984</strain>
    </source>
</reference>
<comment type="caution">
    <text evidence="15">The sequence shown here is derived from an EMBL/GenBank/DDBJ whole genome shotgun (WGS) entry which is preliminary data.</text>
</comment>
<dbReference type="InterPro" id="IPR036396">
    <property type="entry name" value="Cyt_P450_sf"/>
</dbReference>
<dbReference type="PRINTS" id="PR00463">
    <property type="entry name" value="EP450I"/>
</dbReference>
<evidence type="ECO:0000256" key="2">
    <source>
        <dbReference type="ARBA" id="ARBA00004370"/>
    </source>
</evidence>
<dbReference type="GO" id="GO:0004497">
    <property type="term" value="F:monooxygenase activity"/>
    <property type="evidence" value="ECO:0007669"/>
    <property type="project" value="UniProtKB-KW"/>
</dbReference>
<protein>
    <submittedName>
        <fullName evidence="15">PAH-inducible cytochrome P450 monooxygenase</fullName>
    </submittedName>
</protein>
<organism evidence="15 16">
    <name type="scientific">Favolaschia claudopus</name>
    <dbReference type="NCBI Taxonomy" id="2862362"/>
    <lineage>
        <taxon>Eukaryota</taxon>
        <taxon>Fungi</taxon>
        <taxon>Dikarya</taxon>
        <taxon>Basidiomycota</taxon>
        <taxon>Agaricomycotina</taxon>
        <taxon>Agaricomycetes</taxon>
        <taxon>Agaricomycetidae</taxon>
        <taxon>Agaricales</taxon>
        <taxon>Marasmiineae</taxon>
        <taxon>Mycenaceae</taxon>
        <taxon>Favolaschia</taxon>
    </lineage>
</organism>
<dbReference type="InterPro" id="IPR002401">
    <property type="entry name" value="Cyt_P450_E_grp-I"/>
</dbReference>
<sequence length="534" mass="59124">MHMHEFLSDAPFIAGIALSTLVVFIASKLWRSSSMVDKLPGPPSSSWLYGNMLQLVFPRIYGEFEFDWQKKYGTVYRIKGVFGENLLIVSDPTAIQHIMNNHSFIRAPIQWRKGELIFGRRSVYCAEGDNHKRIRAALSPGFAPTVVRGFVPIFIDAVTRIVREWEKACSVPGPQGAVNVCHLLDHATLDVISEAALGLPLNTVAEPSHPLARTHLHVLKSGFDRSKSDLLSDTFLPYIPTFLSRALLRAPTGPLKALAGFRSVTDDMSAKIIGSTKHQNEVEDSGKDVLSILIQGLAAQSKKALTPEELAEQIRVILLAGQDTSADALAWCLYELAKDPNYQTQLRSEIELYHSRSVSAGGPMEYDTMPLLNAFLKEILRFYPAGPYLERVAAEDLMIPLSSEVTMTSGKRISQLQVRKGQYVAVAIASFQRLESLWGADAGRFRASRWLEGDPCGGNALGPYAHLMTFSGGYRVCAGWRFALLEMQVFLAELVRHFSFALPEDDVVRPLYAGVLVPITKGEVKGLPLLIERV</sequence>
<dbReference type="EMBL" id="JAWWNJ010000001">
    <property type="protein sequence ID" value="KAK7063641.1"/>
    <property type="molecule type" value="Genomic_DNA"/>
</dbReference>
<feature type="binding site" description="axial binding residue" evidence="13">
    <location>
        <position position="477"/>
    </location>
    <ligand>
        <name>heme</name>
        <dbReference type="ChEBI" id="CHEBI:30413"/>
    </ligand>
    <ligandPart>
        <name>Fe</name>
        <dbReference type="ChEBI" id="CHEBI:18248"/>
    </ligandPart>
</feature>
<keyword evidence="7 13" id="KW-0479">Metal-binding</keyword>
<evidence type="ECO:0000256" key="12">
    <source>
        <dbReference type="ARBA" id="ARBA00023136"/>
    </source>
</evidence>
<evidence type="ECO:0000256" key="5">
    <source>
        <dbReference type="ARBA" id="ARBA00022617"/>
    </source>
</evidence>
<keyword evidence="8" id="KW-1133">Transmembrane helix</keyword>
<evidence type="ECO:0000256" key="3">
    <source>
        <dbReference type="ARBA" id="ARBA00004721"/>
    </source>
</evidence>
<accession>A0AAW0EDS4</accession>
<evidence type="ECO:0000256" key="14">
    <source>
        <dbReference type="RuleBase" id="RU000461"/>
    </source>
</evidence>
<evidence type="ECO:0000256" key="4">
    <source>
        <dbReference type="ARBA" id="ARBA00010617"/>
    </source>
</evidence>
<evidence type="ECO:0000256" key="8">
    <source>
        <dbReference type="ARBA" id="ARBA00022989"/>
    </source>
</evidence>
<dbReference type="PRINTS" id="PR00385">
    <property type="entry name" value="P450"/>
</dbReference>
<comment type="subcellular location">
    <subcellularLocation>
        <location evidence="2">Membrane</location>
    </subcellularLocation>
</comment>
<evidence type="ECO:0000256" key="1">
    <source>
        <dbReference type="ARBA" id="ARBA00001971"/>
    </source>
</evidence>